<proteinExistence type="predicted"/>
<name>A0A0E4CRF6_MYCLN</name>
<evidence type="ECO:0000259" key="2">
    <source>
        <dbReference type="Pfam" id="PF14032"/>
    </source>
</evidence>
<feature type="domain" description="PknH-like extracellular" evidence="2">
    <location>
        <begin position="47"/>
        <end position="240"/>
    </location>
</feature>
<reference evidence="3 5" key="1">
    <citation type="submission" date="2015-03" db="EMBL/GenBank/DDBJ databases">
        <authorList>
            <person name="Urmite Genomes"/>
        </authorList>
    </citation>
    <scope>NUCLEOTIDE SEQUENCE [LARGE SCALE GENOMIC DNA]</scope>
    <source>
        <strain evidence="3 5">CSUR P1491</strain>
    </source>
</reference>
<dbReference type="RefSeq" id="WP_082811594.1">
    <property type="nucleotide sequence ID" value="NZ_CP092424.2"/>
</dbReference>
<evidence type="ECO:0000313" key="6">
    <source>
        <dbReference type="Proteomes" id="UP001055171"/>
    </source>
</evidence>
<dbReference type="OrthoDB" id="4714216at2"/>
<keyword evidence="1" id="KW-0732">Signal</keyword>
<keyword evidence="3" id="KW-0808">Transferase</keyword>
<keyword evidence="3" id="KW-0418">Kinase</keyword>
<gene>
    <name evidence="3" type="ORF">BN1232_06243</name>
    <name evidence="4" type="ORF">MJO58_28260</name>
</gene>
<dbReference type="Pfam" id="PF14032">
    <property type="entry name" value="PknH_C"/>
    <property type="match status" value="1"/>
</dbReference>
<evidence type="ECO:0000313" key="3">
    <source>
        <dbReference type="EMBL" id="CQD24525.1"/>
    </source>
</evidence>
<dbReference type="EMBL" id="CP092424">
    <property type="protein sequence ID" value="ULP45459.1"/>
    <property type="molecule type" value="Genomic_DNA"/>
</dbReference>
<accession>A0A0E4CRF6</accession>
<dbReference type="Proteomes" id="UP000199251">
    <property type="component" value="Unassembled WGS sequence"/>
</dbReference>
<dbReference type="InterPro" id="IPR038232">
    <property type="entry name" value="PknH-like_Extracell_sf"/>
</dbReference>
<dbReference type="STRING" id="141349.BN1232_06243"/>
<dbReference type="Proteomes" id="UP001055171">
    <property type="component" value="Plasmid unnamed1"/>
</dbReference>
<dbReference type="InterPro" id="IPR026954">
    <property type="entry name" value="PknH-like_Extracell"/>
</dbReference>
<dbReference type="PROSITE" id="PS51257">
    <property type="entry name" value="PROKAR_LIPOPROTEIN"/>
    <property type="match status" value="1"/>
</dbReference>
<sequence length="243" mass="25679">MISPCRHGYRSVAAFALACVIMTSACSHVLSGQPRALSARDSAAPSVAPTDLDKLLLSDEHISDIVGADPLATFHTYSTITPADASETFSDPSCAEAVWNTMWTAYHGSGYTGALGHGLREPGNRHTHSVDQGVVTFPTADAATLFVARVTLAWQHCADAHFSDTGLTGPPPNTRTDWYTVGYPIISDISTLVIHPEGKGEQTNVRAITSRSNVVIDVAAQGPAMVTDKMVTIANAIAAKLPH</sequence>
<reference evidence="4" key="2">
    <citation type="submission" date="2022-08" db="EMBL/GenBank/DDBJ databases">
        <title>Complete genome sequence of 14 non-tuberculosis mycobacteria type-strains.</title>
        <authorList>
            <person name="Igarashi Y."/>
            <person name="Osugi A."/>
            <person name="Mitarai S."/>
        </authorList>
    </citation>
    <scope>NUCLEOTIDE SEQUENCE</scope>
    <source>
        <strain evidence="4">ATCC 51985</strain>
        <plasmid evidence="4">unnamed1</plasmid>
    </source>
</reference>
<keyword evidence="4" id="KW-0614">Plasmid</keyword>
<dbReference type="AlphaFoldDB" id="A0A0E4CRF6"/>
<dbReference type="GO" id="GO:0016301">
    <property type="term" value="F:kinase activity"/>
    <property type="evidence" value="ECO:0007669"/>
    <property type="project" value="UniProtKB-KW"/>
</dbReference>
<feature type="chain" id="PRO_5039252218" evidence="1">
    <location>
        <begin position="26"/>
        <end position="243"/>
    </location>
</feature>
<keyword evidence="6" id="KW-1185">Reference proteome</keyword>
<dbReference type="EMBL" id="CTEE01000003">
    <property type="protein sequence ID" value="CQD24525.1"/>
    <property type="molecule type" value="Genomic_DNA"/>
</dbReference>
<evidence type="ECO:0000313" key="4">
    <source>
        <dbReference type="EMBL" id="ULP45459.1"/>
    </source>
</evidence>
<organism evidence="3 5">
    <name type="scientific">Mycobacterium lentiflavum</name>
    <dbReference type="NCBI Taxonomy" id="141349"/>
    <lineage>
        <taxon>Bacteria</taxon>
        <taxon>Bacillati</taxon>
        <taxon>Actinomycetota</taxon>
        <taxon>Actinomycetes</taxon>
        <taxon>Mycobacteriales</taxon>
        <taxon>Mycobacteriaceae</taxon>
        <taxon>Mycobacterium</taxon>
        <taxon>Mycobacterium simiae complex</taxon>
    </lineage>
</organism>
<protein>
    <submittedName>
        <fullName evidence="4">Sensor domain-containing protein</fullName>
    </submittedName>
    <submittedName>
        <fullName evidence="3">Ser/Thr protein kinase</fullName>
    </submittedName>
</protein>
<evidence type="ECO:0000256" key="1">
    <source>
        <dbReference type="SAM" id="SignalP"/>
    </source>
</evidence>
<geneLocation type="plasmid" evidence="4 6">
    <name>unnamed1</name>
</geneLocation>
<dbReference type="Gene3D" id="3.40.1000.70">
    <property type="entry name" value="PknH-like extracellular domain"/>
    <property type="match status" value="1"/>
</dbReference>
<feature type="signal peptide" evidence="1">
    <location>
        <begin position="1"/>
        <end position="25"/>
    </location>
</feature>
<evidence type="ECO:0000313" key="5">
    <source>
        <dbReference type="Proteomes" id="UP000199251"/>
    </source>
</evidence>